<dbReference type="RefSeq" id="WP_318600122.1">
    <property type="nucleotide sequence ID" value="NZ_JAWSTH010000097.1"/>
</dbReference>
<organism evidence="1 2">
    <name type="scientific">Conexibacter stalactiti</name>
    <dbReference type="NCBI Taxonomy" id="1940611"/>
    <lineage>
        <taxon>Bacteria</taxon>
        <taxon>Bacillati</taxon>
        <taxon>Actinomycetota</taxon>
        <taxon>Thermoleophilia</taxon>
        <taxon>Solirubrobacterales</taxon>
        <taxon>Conexibacteraceae</taxon>
        <taxon>Conexibacter</taxon>
    </lineage>
</organism>
<sequence>MAVIRPEIETDPAELEQVAIDYLQEAVPGWEPADGDLMTWLIAAHARMVAEERDIAADVPLEQILRPLGEQVHLVAPKLALPATVDAVVTMRDQAGYTVPQGTEVLVRTAGDDGVTMVVVRAVTLEPNRGLTVPIELQAAPGREGSAGNGLDDRATVVPIRQLEFIGGIAIAQGAVSANGRDAETDEEYLQRLVDTLALSSPTPILPEDFAAIARQVDGVERALALNLLHVRPQIITLTGSSFRGSLWDNTTEIPLDYGNPVGPGEVPVPPATAIRNGLQNKGYDVEVTGGPSVFTLTLIGRPVYGPWRVTSGGPAVAVVQATSFQTPVERTIAVAVVDDEGASPPPSVRQTVRAALESLREVNWTVSVIEPEYTDITVQFRAVTWPGYEPEPVRLAAVDAVVDYLSAKNWGRGRDGWEDGDVTWVDEPFVRYLEIAQVLNEVPGLRYVESVRIAKGSDTATMADVQLVGRARLPRTARESITGTVIEG</sequence>
<dbReference type="EMBL" id="JAWSTH010000097">
    <property type="protein sequence ID" value="MDW5597656.1"/>
    <property type="molecule type" value="Genomic_DNA"/>
</dbReference>
<proteinExistence type="predicted"/>
<dbReference type="Proteomes" id="UP001284601">
    <property type="component" value="Unassembled WGS sequence"/>
</dbReference>
<evidence type="ECO:0000313" key="1">
    <source>
        <dbReference type="EMBL" id="MDW5597656.1"/>
    </source>
</evidence>
<name>A0ABU4HWK0_9ACTN</name>
<comment type="caution">
    <text evidence="1">The sequence shown here is derived from an EMBL/GenBank/DDBJ whole genome shotgun (WGS) entry which is preliminary data.</text>
</comment>
<reference evidence="2" key="1">
    <citation type="submission" date="2023-07" db="EMBL/GenBank/DDBJ databases">
        <title>Conexibacter stalactiti sp. nov., isolated from stalactites in a lava cave and emended description of the genus Conexibacter.</title>
        <authorList>
            <person name="Lee S.D."/>
        </authorList>
    </citation>
    <scope>NUCLEOTIDE SEQUENCE [LARGE SCALE GENOMIC DNA]</scope>
    <source>
        <strain evidence="2">KCTC 39840</strain>
    </source>
</reference>
<accession>A0ABU4HWK0</accession>
<evidence type="ECO:0000313" key="2">
    <source>
        <dbReference type="Proteomes" id="UP001284601"/>
    </source>
</evidence>
<protein>
    <submittedName>
        <fullName evidence="1">Baseplate J/gp47 family protein</fullName>
    </submittedName>
</protein>
<gene>
    <name evidence="1" type="ORF">R7226_25115</name>
</gene>
<keyword evidence="2" id="KW-1185">Reference proteome</keyword>